<dbReference type="Proteomes" id="UP000037425">
    <property type="component" value="Unassembled WGS sequence"/>
</dbReference>
<reference evidence="2" key="1">
    <citation type="submission" date="2015-07" db="EMBL/GenBank/DDBJ databases">
        <title>Whole genome sequence of an Ensifer adhaerens strain isolated from a cave pool in the Wind Cave National Park.</title>
        <authorList>
            <person name="Eng W.W.H."/>
            <person name="Gan H.M."/>
            <person name="Barton H.A."/>
            <person name="Savka M.A."/>
        </authorList>
    </citation>
    <scope>NUCLEOTIDE SEQUENCE [LARGE SCALE GENOMIC DNA]</scope>
    <source>
        <strain evidence="2">SD006</strain>
    </source>
</reference>
<dbReference type="AlphaFoldDB" id="A0A0L8BQY2"/>
<dbReference type="EMBL" id="LGAP01000013">
    <property type="protein sequence ID" value="KOF16998.1"/>
    <property type="molecule type" value="Genomic_DNA"/>
</dbReference>
<evidence type="ECO:0000313" key="2">
    <source>
        <dbReference type="Proteomes" id="UP000037425"/>
    </source>
</evidence>
<comment type="caution">
    <text evidence="1">The sequence shown here is derived from an EMBL/GenBank/DDBJ whole genome shotgun (WGS) entry which is preliminary data.</text>
</comment>
<protein>
    <submittedName>
        <fullName evidence="1">Uncharacterized protein</fullName>
    </submittedName>
</protein>
<name>A0A0L8BQY2_ENSAD</name>
<gene>
    <name evidence="1" type="ORF">AC244_18955</name>
</gene>
<sequence>MHQVILYRDKGNTEPVTLRYTEQTLRSSQARLINRMTLTPQIDLEAYQCRAVVDWIDIDFELSRRTQYWHLNDRVEKLTGRKEYPEALDLGEGKTATRYRLRVQEPDFQYVRKVLDELESVYGFVAPATISGIEISIDFYPKTPSEEARAQMHGVLVRHFFPTTRVLRSNRMWPRFMPGSVDKTDYTVGRNDSDDSLDIVDRMTPGIDRPALYGSTYYVGERDHPRAFWRIQNKVLDKQNKAAGTRDELSDDKKRIRIEVTLGHEGCREIGLENYSDLETLMITRLQKGFFQFMKPTFAIIRPGSARPGSATVKLKVEEYRRERFLNAGVLGLQIREDAREELRALEMRKIRRWHRTSGSKVPPKMRSGAGAYGTMIAYEELTRMVERALAGLQRTVRKEMGV</sequence>
<accession>A0A0L8BQY2</accession>
<evidence type="ECO:0000313" key="1">
    <source>
        <dbReference type="EMBL" id="KOF16998.1"/>
    </source>
</evidence>
<dbReference type="PATRIC" id="fig|106592.7.peg.1598"/>
<organism evidence="1 2">
    <name type="scientific">Ensifer adhaerens</name>
    <name type="common">Sinorhizobium morelense</name>
    <dbReference type="NCBI Taxonomy" id="106592"/>
    <lineage>
        <taxon>Bacteria</taxon>
        <taxon>Pseudomonadati</taxon>
        <taxon>Pseudomonadota</taxon>
        <taxon>Alphaproteobacteria</taxon>
        <taxon>Hyphomicrobiales</taxon>
        <taxon>Rhizobiaceae</taxon>
        <taxon>Sinorhizobium/Ensifer group</taxon>
        <taxon>Ensifer</taxon>
    </lineage>
</organism>
<dbReference type="RefSeq" id="WP_053250377.1">
    <property type="nucleotide sequence ID" value="NZ_LGAP01000013.1"/>
</dbReference>
<proteinExistence type="predicted"/>
<dbReference type="OrthoDB" id="8338333at2"/>